<dbReference type="CDD" id="cd10456">
    <property type="entry name" value="GIY-YIG_UPF0213"/>
    <property type="match status" value="1"/>
</dbReference>
<proteinExistence type="inferred from homology"/>
<comment type="similarity">
    <text evidence="1">Belongs to the UPF0213 family.</text>
</comment>
<dbReference type="SUPFAM" id="SSF82771">
    <property type="entry name" value="GIY-YIG endonuclease"/>
    <property type="match status" value="1"/>
</dbReference>
<keyword evidence="4" id="KW-1185">Reference proteome</keyword>
<dbReference type="InterPro" id="IPR000305">
    <property type="entry name" value="GIY-YIG_endonuc"/>
</dbReference>
<comment type="caution">
    <text evidence="3">The sequence shown here is derived from an EMBL/GenBank/DDBJ whole genome shotgun (WGS) entry which is preliminary data.</text>
</comment>
<organism evidence="3 4">
    <name type="scientific">marine gamma proteobacterium HTCC2143</name>
    <dbReference type="NCBI Taxonomy" id="247633"/>
    <lineage>
        <taxon>Bacteria</taxon>
        <taxon>Pseudomonadati</taxon>
        <taxon>Pseudomonadota</taxon>
        <taxon>Gammaproteobacteria</taxon>
        <taxon>Cellvibrionales</taxon>
        <taxon>Spongiibacteraceae</taxon>
        <taxon>BD1-7 clade</taxon>
    </lineage>
</organism>
<dbReference type="eggNOG" id="COG2827">
    <property type="taxonomic scope" value="Bacteria"/>
</dbReference>
<protein>
    <recommendedName>
        <fullName evidence="2">GIY-YIG domain-containing protein</fullName>
    </recommendedName>
</protein>
<evidence type="ECO:0000256" key="1">
    <source>
        <dbReference type="ARBA" id="ARBA00007435"/>
    </source>
</evidence>
<dbReference type="OrthoDB" id="9797095at2"/>
<feature type="domain" description="GIY-YIG" evidence="2">
    <location>
        <begin position="5"/>
        <end position="83"/>
    </location>
</feature>
<dbReference type="PANTHER" id="PTHR34477:SF1">
    <property type="entry name" value="UPF0213 PROTEIN YHBQ"/>
    <property type="match status" value="1"/>
</dbReference>
<dbReference type="PROSITE" id="PS50164">
    <property type="entry name" value="GIY_YIG"/>
    <property type="match status" value="1"/>
</dbReference>
<dbReference type="InterPro" id="IPR035901">
    <property type="entry name" value="GIY-YIG_endonuc_sf"/>
</dbReference>
<gene>
    <name evidence="3" type="ORF">GP2143_10392</name>
</gene>
<dbReference type="InterPro" id="IPR050190">
    <property type="entry name" value="UPF0213_domain"/>
</dbReference>
<name>A0YDW5_9GAMM</name>
<dbReference type="EMBL" id="AAVT01000005">
    <property type="protein sequence ID" value="EAW30999.1"/>
    <property type="molecule type" value="Genomic_DNA"/>
</dbReference>
<evidence type="ECO:0000313" key="4">
    <source>
        <dbReference type="Proteomes" id="UP000004931"/>
    </source>
</evidence>
<accession>A0YDW5</accession>
<dbReference type="AlphaFoldDB" id="A0YDW5"/>
<evidence type="ECO:0000259" key="2">
    <source>
        <dbReference type="PROSITE" id="PS50164"/>
    </source>
</evidence>
<dbReference type="Pfam" id="PF01541">
    <property type="entry name" value="GIY-YIG"/>
    <property type="match status" value="1"/>
</dbReference>
<dbReference type="PANTHER" id="PTHR34477">
    <property type="entry name" value="UPF0213 PROTEIN YHBQ"/>
    <property type="match status" value="1"/>
</dbReference>
<dbReference type="Gene3D" id="3.40.1440.10">
    <property type="entry name" value="GIY-YIG endonuclease"/>
    <property type="match status" value="1"/>
</dbReference>
<dbReference type="STRING" id="247633.GP2143_10392"/>
<reference evidence="3 4" key="1">
    <citation type="journal article" date="2010" name="J. Bacteriol.">
        <title>Genome sequence of the oligotrophic marine Gammaproteobacterium HTCC2143, isolated from the Oregon Coast.</title>
        <authorList>
            <person name="Oh H.M."/>
            <person name="Kang I."/>
            <person name="Ferriera S."/>
            <person name="Giovannoni S.J."/>
            <person name="Cho J.C."/>
        </authorList>
    </citation>
    <scope>NUCLEOTIDE SEQUENCE [LARGE SCALE GENOMIC DNA]</scope>
    <source>
        <strain evidence="3 4">HTCC2143</strain>
    </source>
</reference>
<evidence type="ECO:0000313" key="3">
    <source>
        <dbReference type="EMBL" id="EAW30999.1"/>
    </source>
</evidence>
<sequence>MAEEKTWWLYIVETESGKLYTGITTDVDRRFHEHFDKNNSRGAKFFRSDPAKAVVYTEPCVDRADASKREYVVKKMSRLKKTQMIAGT</sequence>
<dbReference type="Proteomes" id="UP000004931">
    <property type="component" value="Unassembled WGS sequence"/>
</dbReference>